<comment type="caution">
    <text evidence="2">The sequence shown here is derived from an EMBL/GenBank/DDBJ whole genome shotgun (WGS) entry which is preliminary data.</text>
</comment>
<feature type="compositionally biased region" description="Basic and acidic residues" evidence="1">
    <location>
        <begin position="26"/>
        <end position="41"/>
    </location>
</feature>
<feature type="region of interest" description="Disordered" evidence="1">
    <location>
        <begin position="1"/>
        <end position="41"/>
    </location>
</feature>
<evidence type="ECO:0000256" key="1">
    <source>
        <dbReference type="SAM" id="MobiDB-lite"/>
    </source>
</evidence>
<keyword evidence="3" id="KW-1185">Reference proteome</keyword>
<dbReference type="STRING" id="1835702.A0A1F5L2V3"/>
<reference evidence="2 3" key="1">
    <citation type="journal article" date="2016" name="Sci. Rep.">
        <title>Penicillium arizonense, a new, genome sequenced fungal species, reveals a high chemical diversity in secreted metabolites.</title>
        <authorList>
            <person name="Grijseels S."/>
            <person name="Nielsen J.C."/>
            <person name="Randelovic M."/>
            <person name="Nielsen J."/>
            <person name="Nielsen K.F."/>
            <person name="Workman M."/>
            <person name="Frisvad J.C."/>
        </authorList>
    </citation>
    <scope>NUCLEOTIDE SEQUENCE [LARGE SCALE GENOMIC DNA]</scope>
    <source>
        <strain evidence="2 3">CBS 141311</strain>
    </source>
</reference>
<protein>
    <submittedName>
        <fullName evidence="2">Uncharacterized protein</fullName>
    </submittedName>
</protein>
<name>A0A1F5L2V3_PENAI</name>
<organism evidence="2 3">
    <name type="scientific">Penicillium arizonense</name>
    <dbReference type="NCBI Taxonomy" id="1835702"/>
    <lineage>
        <taxon>Eukaryota</taxon>
        <taxon>Fungi</taxon>
        <taxon>Dikarya</taxon>
        <taxon>Ascomycota</taxon>
        <taxon>Pezizomycotina</taxon>
        <taxon>Eurotiomycetes</taxon>
        <taxon>Eurotiomycetidae</taxon>
        <taxon>Eurotiales</taxon>
        <taxon>Aspergillaceae</taxon>
        <taxon>Penicillium</taxon>
    </lineage>
</organism>
<dbReference type="EMBL" id="LXJU01000050">
    <property type="protein sequence ID" value="OGE47309.1"/>
    <property type="molecule type" value="Genomic_DNA"/>
</dbReference>
<gene>
    <name evidence="2" type="ORF">PENARI_c050G10623</name>
</gene>
<evidence type="ECO:0000313" key="2">
    <source>
        <dbReference type="EMBL" id="OGE47309.1"/>
    </source>
</evidence>
<sequence>MPEVTGPVDHRRCSDGPGKTQSFRASPEKNQEGLHDRRDDRSKMTVELVNHLQNVTIIAYIVIADQEAFQTGRLRLLCLDAKRNIVREVRVDRKPAEIMQLIRHSIPIFGP</sequence>
<evidence type="ECO:0000313" key="3">
    <source>
        <dbReference type="Proteomes" id="UP000177622"/>
    </source>
</evidence>
<dbReference type="AlphaFoldDB" id="A0A1F5L2V3"/>
<accession>A0A1F5L2V3</accession>
<dbReference type="Proteomes" id="UP000177622">
    <property type="component" value="Unassembled WGS sequence"/>
</dbReference>
<dbReference type="OrthoDB" id="4366832at2759"/>
<dbReference type="GeneID" id="34582115"/>
<proteinExistence type="predicted"/>
<dbReference type="RefSeq" id="XP_022482768.1">
    <property type="nucleotide sequence ID" value="XM_022637381.1"/>
</dbReference>